<dbReference type="Proteomes" id="UP000792457">
    <property type="component" value="Unassembled WGS sequence"/>
</dbReference>
<organism evidence="1 2">
    <name type="scientific">Ladona fulva</name>
    <name type="common">Scarce chaser dragonfly</name>
    <name type="synonym">Libellula fulva</name>
    <dbReference type="NCBI Taxonomy" id="123851"/>
    <lineage>
        <taxon>Eukaryota</taxon>
        <taxon>Metazoa</taxon>
        <taxon>Ecdysozoa</taxon>
        <taxon>Arthropoda</taxon>
        <taxon>Hexapoda</taxon>
        <taxon>Insecta</taxon>
        <taxon>Pterygota</taxon>
        <taxon>Palaeoptera</taxon>
        <taxon>Odonata</taxon>
        <taxon>Epiprocta</taxon>
        <taxon>Anisoptera</taxon>
        <taxon>Libelluloidea</taxon>
        <taxon>Libellulidae</taxon>
        <taxon>Ladona</taxon>
    </lineage>
</organism>
<reference evidence="1" key="1">
    <citation type="submission" date="2013-04" db="EMBL/GenBank/DDBJ databases">
        <authorList>
            <person name="Qu J."/>
            <person name="Murali S.C."/>
            <person name="Bandaranaike D."/>
            <person name="Bellair M."/>
            <person name="Blankenburg K."/>
            <person name="Chao H."/>
            <person name="Dinh H."/>
            <person name="Doddapaneni H."/>
            <person name="Downs B."/>
            <person name="Dugan-Rocha S."/>
            <person name="Elkadiri S."/>
            <person name="Gnanaolivu R.D."/>
            <person name="Hernandez B."/>
            <person name="Javaid M."/>
            <person name="Jayaseelan J.C."/>
            <person name="Lee S."/>
            <person name="Li M."/>
            <person name="Ming W."/>
            <person name="Munidasa M."/>
            <person name="Muniz J."/>
            <person name="Nguyen L."/>
            <person name="Ongeri F."/>
            <person name="Osuji N."/>
            <person name="Pu L.-L."/>
            <person name="Puazo M."/>
            <person name="Qu C."/>
            <person name="Quiroz J."/>
            <person name="Raj R."/>
            <person name="Weissenberger G."/>
            <person name="Xin Y."/>
            <person name="Zou X."/>
            <person name="Han Y."/>
            <person name="Richards S."/>
            <person name="Worley K."/>
            <person name="Muzny D."/>
            <person name="Gibbs R."/>
        </authorList>
    </citation>
    <scope>NUCLEOTIDE SEQUENCE</scope>
    <source>
        <strain evidence="1">Sampled in the wild</strain>
    </source>
</reference>
<evidence type="ECO:0000313" key="2">
    <source>
        <dbReference type="Proteomes" id="UP000792457"/>
    </source>
</evidence>
<dbReference type="EMBL" id="KZ308544">
    <property type="protein sequence ID" value="KAG8231229.1"/>
    <property type="molecule type" value="Genomic_DNA"/>
</dbReference>
<proteinExistence type="predicted"/>
<evidence type="ECO:0000313" key="1">
    <source>
        <dbReference type="EMBL" id="KAG8231229.1"/>
    </source>
</evidence>
<keyword evidence="2" id="KW-1185">Reference proteome</keyword>
<dbReference type="InterPro" id="IPR019384">
    <property type="entry name" value="FHIP"/>
</dbReference>
<dbReference type="OrthoDB" id="5350595at2759"/>
<dbReference type="PANTHER" id="PTHR21705">
    <property type="entry name" value="RAI16 PROTEIN-RELATED"/>
    <property type="match status" value="1"/>
</dbReference>
<name>A0A8K0P539_LADFU</name>
<comment type="caution">
    <text evidence="1">The sequence shown here is derived from an EMBL/GenBank/DDBJ whole genome shotgun (WGS) entry which is preliminary data.</text>
</comment>
<dbReference type="AlphaFoldDB" id="A0A8K0P539"/>
<dbReference type="SUPFAM" id="SSF48371">
    <property type="entry name" value="ARM repeat"/>
    <property type="match status" value="1"/>
</dbReference>
<evidence type="ECO:0008006" key="3">
    <source>
        <dbReference type="Google" id="ProtNLM"/>
    </source>
</evidence>
<sequence length="393" mass="43388">MLGRISAALQSAVETIVPPVPLLEDFLYHWRMITKFYSNTTSNFREPIESTNVGAHIEQLMKILIEEETERKNSNDAKGQPISSDDDISTGPCLEYLLEHRLLEILTNLAATDQPIGMRTFCLEFFSRLLSHLRAPILPHVAIISPMKKVVELCIQTKASPTEIEEVNFLCTLCAVMGKNPTLINVYLSVTGENASSENSSEKTEIDSSVSTSAVPVNQAEEPPRLQLCDALLNYLQSADYRVVLRACEGLMLLSSLPSDFLAGTLVLSGLHEALPHRLAHLFNSIPLDLDPNNMDDVHVTWGLDSPQWIEGSKFPGCHQVAAFLAWLDYCDQMVRESHPCIGGALAVAIKEHFFKCCIQTSLYEADCGAAVILATAELSKCIRMISAPCLLE</sequence>
<gene>
    <name evidence="1" type="ORF">J437_LFUL005903</name>
</gene>
<accession>A0A8K0P539</accession>
<reference evidence="1" key="2">
    <citation type="submission" date="2017-10" db="EMBL/GenBank/DDBJ databases">
        <title>Ladona fulva Genome sequencing and assembly.</title>
        <authorList>
            <person name="Murali S."/>
            <person name="Richards S."/>
            <person name="Bandaranaike D."/>
            <person name="Bellair M."/>
            <person name="Blankenburg K."/>
            <person name="Chao H."/>
            <person name="Dinh H."/>
            <person name="Doddapaneni H."/>
            <person name="Dugan-Rocha S."/>
            <person name="Elkadiri S."/>
            <person name="Gnanaolivu R."/>
            <person name="Hernandez B."/>
            <person name="Skinner E."/>
            <person name="Javaid M."/>
            <person name="Lee S."/>
            <person name="Li M."/>
            <person name="Ming W."/>
            <person name="Munidasa M."/>
            <person name="Muniz J."/>
            <person name="Nguyen L."/>
            <person name="Hughes D."/>
            <person name="Osuji N."/>
            <person name="Pu L.-L."/>
            <person name="Puazo M."/>
            <person name="Qu C."/>
            <person name="Quiroz J."/>
            <person name="Raj R."/>
            <person name="Weissenberger G."/>
            <person name="Xin Y."/>
            <person name="Zou X."/>
            <person name="Han Y."/>
            <person name="Worley K."/>
            <person name="Muzny D."/>
            <person name="Gibbs R."/>
        </authorList>
    </citation>
    <scope>NUCLEOTIDE SEQUENCE</scope>
    <source>
        <strain evidence="1">Sampled in the wild</strain>
    </source>
</reference>
<dbReference type="PANTHER" id="PTHR21705:SF12">
    <property type="entry name" value="FHF COMPLEX SUBUNIT HOOK-INTERACTING PROTEIN C-TERMINAL DOMAIN-CONTAINING PROTEIN"/>
    <property type="match status" value="1"/>
</dbReference>
<feature type="non-terminal residue" evidence="1">
    <location>
        <position position="393"/>
    </location>
</feature>
<dbReference type="Pfam" id="PF10257">
    <property type="entry name" value="RAI16-like"/>
    <property type="match status" value="1"/>
</dbReference>
<dbReference type="InterPro" id="IPR016024">
    <property type="entry name" value="ARM-type_fold"/>
</dbReference>
<protein>
    <recommendedName>
        <fullName evidence="3">Protein FAM160B1</fullName>
    </recommendedName>
</protein>